<dbReference type="SUPFAM" id="SSF49464">
    <property type="entry name" value="Carboxypeptidase regulatory domain-like"/>
    <property type="match status" value="1"/>
</dbReference>
<dbReference type="OrthoDB" id="848221at2"/>
<dbReference type="EMBL" id="MLFK01000009">
    <property type="protein sequence ID" value="OIV40466.1"/>
    <property type="molecule type" value="Genomic_DNA"/>
</dbReference>
<gene>
    <name evidence="1" type="ORF">BKM63_16385</name>
</gene>
<evidence type="ECO:0008006" key="3">
    <source>
        <dbReference type="Google" id="ProtNLM"/>
    </source>
</evidence>
<organism evidence="1 2">
    <name type="scientific">Flavobacterium johnsoniae</name>
    <name type="common">Cytophaga johnsonae</name>
    <dbReference type="NCBI Taxonomy" id="986"/>
    <lineage>
        <taxon>Bacteria</taxon>
        <taxon>Pseudomonadati</taxon>
        <taxon>Bacteroidota</taxon>
        <taxon>Flavobacteriia</taxon>
        <taxon>Flavobacteriales</taxon>
        <taxon>Flavobacteriaceae</taxon>
        <taxon>Flavobacterium</taxon>
    </lineage>
</organism>
<name>A0A1J7CLE6_FLAJO</name>
<dbReference type="Pfam" id="PF13715">
    <property type="entry name" value="CarbopepD_reg_2"/>
    <property type="match status" value="1"/>
</dbReference>
<dbReference type="AlphaFoldDB" id="A0A1J7CLE6"/>
<dbReference type="Proteomes" id="UP000182826">
    <property type="component" value="Unassembled WGS sequence"/>
</dbReference>
<evidence type="ECO:0000313" key="1">
    <source>
        <dbReference type="EMBL" id="OIV40466.1"/>
    </source>
</evidence>
<reference evidence="1 2" key="1">
    <citation type="submission" date="2016-10" db="EMBL/GenBank/DDBJ databases">
        <title>Draft Genome Sequence of Rhizobacteria Flavobacterium johnsoniae CI04.</title>
        <authorList>
            <person name="Bravo J.I."/>
            <person name="Lozano G.L."/>
            <person name="Handelsman J."/>
        </authorList>
    </citation>
    <scope>NUCLEOTIDE SEQUENCE [LARGE SCALE GENOMIC DNA]</scope>
    <source>
        <strain evidence="1 2">CI04</strain>
    </source>
</reference>
<sequence>MNKSLFFILLLTCKAFTQTAIIKGKTVDAKTGEYVSFTNIGIQNESIGTVSNENGDFILKIYSNIDVNKEVIFSHLGYADRIITLKALLEKKEETIKLESIVNQLAEVKVSLKKPKPKKIGRTAKGLGMMHRNYYSVTEKEIDDRLSKEIGMKLSIKKDCSIEDLNFNISTNDFKDLKFRVNFYSIKNNLPDTLLVQKEIILEIKDGYLGWFKFDLKQFDISIDKENENIAVTLQWIHSQKMDNKKGLFSISAGVSPLSTSFYRSKVLDVWKKDDTNLSLYLNAMCN</sequence>
<dbReference type="InterPro" id="IPR008969">
    <property type="entry name" value="CarboxyPept-like_regulatory"/>
</dbReference>
<comment type="caution">
    <text evidence="1">The sequence shown here is derived from an EMBL/GenBank/DDBJ whole genome shotgun (WGS) entry which is preliminary data.</text>
</comment>
<accession>A0A1J7CLE6</accession>
<keyword evidence="2" id="KW-1185">Reference proteome</keyword>
<proteinExistence type="predicted"/>
<protein>
    <recommendedName>
        <fullName evidence="3">CarboxypepD_reg-like domain-containing protein</fullName>
    </recommendedName>
</protein>
<evidence type="ECO:0000313" key="2">
    <source>
        <dbReference type="Proteomes" id="UP000182826"/>
    </source>
</evidence>
<dbReference type="RefSeq" id="WP_071637668.1">
    <property type="nucleotide sequence ID" value="NZ_MLFK01000009.1"/>
</dbReference>